<comment type="function">
    <text evidence="10">Required during spermiogenesis to participate in the repression transposable elements and prevent their mobilization, which is essential for the germline integrity. Probably acts via the piRNA metabolic process, which mediates the repression of transposable elements during meiosis by forming complexes composed of piRNAs and Piwi proteins and govern the methylation and subsequent repression of transposons. Required for chromatoid body (CB) assembly.</text>
</comment>
<dbReference type="Pfam" id="PF00567">
    <property type="entry name" value="TUDOR"/>
    <property type="match status" value="1"/>
</dbReference>
<feature type="compositionally biased region" description="Basic residues" evidence="11">
    <location>
        <begin position="98"/>
        <end position="108"/>
    </location>
</feature>
<dbReference type="CDD" id="cd09985">
    <property type="entry name" value="LOTUS_1_TDRD5"/>
    <property type="match status" value="1"/>
</dbReference>
<dbReference type="AlphaFoldDB" id="A0A2K5NS31"/>
<dbReference type="Gene3D" id="3.30.420.610">
    <property type="entry name" value="LOTUS domain-like"/>
    <property type="match status" value="3"/>
</dbReference>
<dbReference type="GO" id="GO:0007281">
    <property type="term" value="P:germ cell development"/>
    <property type="evidence" value="ECO:0007669"/>
    <property type="project" value="InterPro"/>
</dbReference>
<dbReference type="InterPro" id="IPR041966">
    <property type="entry name" value="LOTUS-like"/>
</dbReference>
<dbReference type="Ensembl" id="ENSCATT00000064598.1">
    <property type="protein sequence ID" value="ENSCATP00000040277.1"/>
    <property type="gene ID" value="ENSCATG00000042714.1"/>
</dbReference>
<feature type="compositionally biased region" description="Polar residues" evidence="11">
    <location>
        <begin position="815"/>
        <end position="841"/>
    </location>
</feature>
<dbReference type="SUPFAM" id="SSF63748">
    <property type="entry name" value="Tudor/PWWP/MBT"/>
    <property type="match status" value="1"/>
</dbReference>
<organism evidence="14 15">
    <name type="scientific">Cercocebus atys</name>
    <name type="common">Sooty mangabey</name>
    <name type="synonym">Cercocebus torquatus atys</name>
    <dbReference type="NCBI Taxonomy" id="9531"/>
    <lineage>
        <taxon>Eukaryota</taxon>
        <taxon>Metazoa</taxon>
        <taxon>Chordata</taxon>
        <taxon>Craniata</taxon>
        <taxon>Vertebrata</taxon>
        <taxon>Euteleostomi</taxon>
        <taxon>Mammalia</taxon>
        <taxon>Eutheria</taxon>
        <taxon>Euarchontoglires</taxon>
        <taxon>Primates</taxon>
        <taxon>Haplorrhini</taxon>
        <taxon>Catarrhini</taxon>
        <taxon>Cercopithecidae</taxon>
        <taxon>Cercopithecinae</taxon>
        <taxon>Cercocebus</taxon>
    </lineage>
</organism>
<evidence type="ECO:0000256" key="1">
    <source>
        <dbReference type="ARBA" id="ARBA00004496"/>
    </source>
</evidence>
<keyword evidence="8" id="KW-0221">Differentiation</keyword>
<evidence type="ECO:0000256" key="7">
    <source>
        <dbReference type="ARBA" id="ARBA00022737"/>
    </source>
</evidence>
<evidence type="ECO:0000256" key="11">
    <source>
        <dbReference type="SAM" id="MobiDB-lite"/>
    </source>
</evidence>
<dbReference type="FunFam" id="2.30.30.140:FF:000051">
    <property type="entry name" value="Tudor domain-containing protein 5"/>
    <property type="match status" value="1"/>
</dbReference>
<evidence type="ECO:0000256" key="3">
    <source>
        <dbReference type="ARBA" id="ARBA00013420"/>
    </source>
</evidence>
<keyword evidence="5" id="KW-0963">Cytoplasm</keyword>
<dbReference type="OMA" id="QFYIHIC"/>
<dbReference type="InterPro" id="IPR002999">
    <property type="entry name" value="Tudor"/>
</dbReference>
<dbReference type="CDD" id="cd20419">
    <property type="entry name" value="Tudor_TDRD5"/>
    <property type="match status" value="1"/>
</dbReference>
<dbReference type="Gene3D" id="2.30.30.140">
    <property type="match status" value="1"/>
</dbReference>
<comment type="similarity">
    <text evidence="2">Belongs to the TDRD5 family.</text>
</comment>
<sequence>MSEQERIQECLRKEIRSLLISTKDGLSPQELEKEYLLMVGNHLPLRILGYRSTMELVLDMPDVVSVCHGAGGTVILKAIPDESTKGIASLVAKQRSSHKVRNSMHKGRPSIYSGPRSNRRVPYRGRVAPILPAVVKSELKDLLALSPVLLSDFEKAFAKRFGRSFQYMQYGFLSMFEVLNAASDVISVEQTRAGSLLMLKKNVTEEKQRGCPAGKIFTQPFRMKQGSYSAGFPVAKACFSQPTSNMEPQKQIMSMEKTSKLNVVETSRLNHTEKLNQLENTFKSVIAQIGPGGTISSELKHKIKFVVSKFPEGLFISKLLGEYEVIFKEQLSPKKLGFLNVTELVGALSDILHVEFREGQQDLLVFDVDKKPLPPVQSDKKIEAKACVSSPPRNSLSTVAVKETVWNCPSKKQKEPQQKICKKPNVVVKPLQLQVETNKSQLNLAMANHDIPPDAVPDKKLCRLPPLDTSSLVGVFVEYIISPSQFYIRIYSRDSSELLEDMMIEMRRCYSNQLVSDRYVMPECFIQPGHLCCVRISEDKWWYRVIIHRVLGKQEVEVFYPDFGNIGIVQKSSLRFLKCCYTKLPAQAIPCSLAWVRPVEEHWTSKAILQFQKLCGLKPLVGVVDEYVDGILNIFLCDTSSNEDIYFHHVLRTEGHAIVCRENISSKGFSELNPLALYTKSSGGPEDIVLTELGYPSQQHYFNEDRKISPQSKESELHILDEIPTGMPCLESVTIGDDIWDENWLPLQAKMGKGGDAASHLFTASVDGKNQYSSRKEMPQKDWCFSIPKDTWDDSWQPSGLVNGTKVVHKPEVLSAQQKNTGTNRTQKQLDINGSSDSSTLPKLEEFYTSLTQSEDQSQSEPNNSQTQPKQIQLSTAVVPRSTPAVDDSAEKPSGSVESSPEILKNEDFSSSRAVTVYKDKSQESMDQLSLILSYECQISQKLYIPRSTATAALGAAARLATSRSLLHWYPSVKRMEA</sequence>
<feature type="region of interest" description="Disordered" evidence="11">
    <location>
        <begin position="98"/>
        <end position="118"/>
    </location>
</feature>
<evidence type="ECO:0000313" key="14">
    <source>
        <dbReference type="Ensembl" id="ENSCATP00000040277.1"/>
    </source>
</evidence>
<dbReference type="FunFam" id="3.30.420.610:FF:000011">
    <property type="entry name" value="tudor domain-containing protein 5 isoform X3"/>
    <property type="match status" value="1"/>
</dbReference>
<dbReference type="GO" id="GO:0007283">
    <property type="term" value="P:spermatogenesis"/>
    <property type="evidence" value="ECO:0007669"/>
    <property type="project" value="UniProtKB-KW"/>
</dbReference>
<keyword evidence="9" id="KW-0744">Spermatogenesis</keyword>
<keyword evidence="6" id="KW-0597">Phosphoprotein</keyword>
<comment type="subcellular location">
    <subcellularLocation>
        <location evidence="1">Cytoplasm</location>
    </subcellularLocation>
</comment>
<feature type="domain" description="HTH OST-type" evidence="13">
    <location>
        <begin position="127"/>
        <end position="202"/>
    </location>
</feature>
<evidence type="ECO:0000256" key="2">
    <source>
        <dbReference type="ARBA" id="ARBA00010384"/>
    </source>
</evidence>
<dbReference type="CTD" id="163589"/>
<evidence type="ECO:0000256" key="10">
    <source>
        <dbReference type="ARBA" id="ARBA00025363"/>
    </source>
</evidence>
<dbReference type="Pfam" id="PF12872">
    <property type="entry name" value="OST-HTH"/>
    <property type="match status" value="3"/>
</dbReference>
<dbReference type="InterPro" id="IPR035437">
    <property type="entry name" value="SNase_OB-fold_sf"/>
</dbReference>
<feature type="region of interest" description="Disordered" evidence="11">
    <location>
        <begin position="815"/>
        <end position="903"/>
    </location>
</feature>
<accession>A0A2K5NS31</accession>
<dbReference type="InterPro" id="IPR025605">
    <property type="entry name" value="OST-HTH/LOTUS_dom"/>
</dbReference>
<protein>
    <recommendedName>
        <fullName evidence="3">Tudor domain-containing protein 5</fullName>
    </recommendedName>
</protein>
<dbReference type="FunFam" id="3.30.420.610:FF:000007">
    <property type="entry name" value="Tudor domain-containing protein 5"/>
    <property type="match status" value="1"/>
</dbReference>
<dbReference type="SMART" id="SM00333">
    <property type="entry name" value="TUDOR"/>
    <property type="match status" value="1"/>
</dbReference>
<dbReference type="GeneID" id="105580728"/>
<dbReference type="Gene3D" id="2.40.50.90">
    <property type="match status" value="1"/>
</dbReference>
<proteinExistence type="inferred from homology"/>
<gene>
    <name evidence="14" type="primary">TDRD5</name>
</gene>
<dbReference type="PANTHER" id="PTHR22948">
    <property type="entry name" value="TUDOR DOMAIN CONTAINING PROTEIN"/>
    <property type="match status" value="1"/>
</dbReference>
<evidence type="ECO:0000256" key="6">
    <source>
        <dbReference type="ARBA" id="ARBA00022553"/>
    </source>
</evidence>
<feature type="domain" description="HTH OST-type" evidence="13">
    <location>
        <begin position="295"/>
        <end position="369"/>
    </location>
</feature>
<keyword evidence="4" id="KW-0217">Developmental protein</keyword>
<feature type="domain" description="Tudor" evidence="12">
    <location>
        <begin position="525"/>
        <end position="584"/>
    </location>
</feature>
<dbReference type="InterPro" id="IPR050621">
    <property type="entry name" value="Tudor_domain_containing"/>
</dbReference>
<dbReference type="PROSITE" id="PS50304">
    <property type="entry name" value="TUDOR"/>
    <property type="match status" value="1"/>
</dbReference>
<dbReference type="PANTHER" id="PTHR22948:SF19">
    <property type="entry name" value="TUDOR DOMAIN-CONTAINING PROTEIN 5"/>
    <property type="match status" value="1"/>
</dbReference>
<reference evidence="14" key="1">
    <citation type="submission" date="2025-08" db="UniProtKB">
        <authorList>
            <consortium name="Ensembl"/>
        </authorList>
    </citation>
    <scope>IDENTIFICATION</scope>
</reference>
<feature type="compositionally biased region" description="Polar residues" evidence="11">
    <location>
        <begin position="849"/>
        <end position="876"/>
    </location>
</feature>
<evidence type="ECO:0000259" key="13">
    <source>
        <dbReference type="PROSITE" id="PS51644"/>
    </source>
</evidence>
<evidence type="ECO:0000259" key="12">
    <source>
        <dbReference type="PROSITE" id="PS50304"/>
    </source>
</evidence>
<name>A0A2K5NS31_CERAT</name>
<dbReference type="CDD" id="cd09976">
    <property type="entry name" value="LOTUS_3_TDRD5"/>
    <property type="match status" value="1"/>
</dbReference>
<dbReference type="RefSeq" id="XP_011904504.1">
    <property type="nucleotide sequence ID" value="XM_012049114.1"/>
</dbReference>
<evidence type="ECO:0000313" key="15">
    <source>
        <dbReference type="Proteomes" id="UP000233060"/>
    </source>
</evidence>
<evidence type="ECO:0000256" key="8">
    <source>
        <dbReference type="ARBA" id="ARBA00022782"/>
    </source>
</evidence>
<dbReference type="CDD" id="cd09975">
    <property type="entry name" value="LOTUS_2_TDRD5"/>
    <property type="match status" value="1"/>
</dbReference>
<dbReference type="Proteomes" id="UP000233060">
    <property type="component" value="Unassembled WGS sequence"/>
</dbReference>
<keyword evidence="15" id="KW-1185">Reference proteome</keyword>
<dbReference type="InterPro" id="IPR037982">
    <property type="entry name" value="TDRD5_LOTUS_2"/>
</dbReference>
<feature type="domain" description="HTH OST-type" evidence="13">
    <location>
        <begin position="7"/>
        <end position="80"/>
    </location>
</feature>
<keyword evidence="7" id="KW-0677">Repeat</keyword>
<reference evidence="14" key="2">
    <citation type="submission" date="2025-09" db="UniProtKB">
        <authorList>
            <consortium name="Ensembl"/>
        </authorList>
    </citation>
    <scope>IDENTIFICATION</scope>
</reference>
<dbReference type="GeneTree" id="ENSGT00940000159902"/>
<dbReference type="GO" id="GO:0005737">
    <property type="term" value="C:cytoplasm"/>
    <property type="evidence" value="ECO:0007669"/>
    <property type="project" value="UniProtKB-SubCell"/>
</dbReference>
<dbReference type="PROSITE" id="PS51644">
    <property type="entry name" value="HTH_OST"/>
    <property type="match status" value="3"/>
</dbReference>
<dbReference type="Bgee" id="ENSCATG00000042714">
    <property type="expression patterns" value="Expressed in adult mammalian kidney"/>
</dbReference>
<dbReference type="FunFam" id="3.30.420.610:FF:000005">
    <property type="entry name" value="Tudor domain-containing protein 5"/>
    <property type="match status" value="1"/>
</dbReference>
<evidence type="ECO:0000256" key="9">
    <source>
        <dbReference type="ARBA" id="ARBA00022871"/>
    </source>
</evidence>
<evidence type="ECO:0000256" key="4">
    <source>
        <dbReference type="ARBA" id="ARBA00022473"/>
    </source>
</evidence>
<evidence type="ECO:0000256" key="5">
    <source>
        <dbReference type="ARBA" id="ARBA00022490"/>
    </source>
</evidence>